<evidence type="ECO:0000313" key="1">
    <source>
        <dbReference type="EMBL" id="SFF75821.1"/>
    </source>
</evidence>
<dbReference type="Proteomes" id="UP000182135">
    <property type="component" value="Unassembled WGS sequence"/>
</dbReference>
<name>A0A1I2LF99_9CLOT</name>
<dbReference type="GeneID" id="90545873"/>
<sequence>MPGFTKGTFIDYKFNSDPKNPKDKNILTSSTIVQGYENIINTDDIAKEVKSNVKNEFK</sequence>
<gene>
    <name evidence="1" type="ORF">SAMN04487885_10980</name>
</gene>
<organism evidence="1 2">
    <name type="scientific">Clostridium cadaveris</name>
    <dbReference type="NCBI Taxonomy" id="1529"/>
    <lineage>
        <taxon>Bacteria</taxon>
        <taxon>Bacillati</taxon>
        <taxon>Bacillota</taxon>
        <taxon>Clostridia</taxon>
        <taxon>Eubacteriales</taxon>
        <taxon>Clostridiaceae</taxon>
        <taxon>Clostridium</taxon>
    </lineage>
</organism>
<reference evidence="1 2" key="1">
    <citation type="submission" date="2016-10" db="EMBL/GenBank/DDBJ databases">
        <authorList>
            <person name="de Groot N.N."/>
        </authorList>
    </citation>
    <scope>NUCLEOTIDE SEQUENCE [LARGE SCALE GENOMIC DNA]</scope>
    <source>
        <strain evidence="1 2">NLAE-zl-G419</strain>
    </source>
</reference>
<accession>A0A1I2LF99</accession>
<proteinExistence type="predicted"/>
<keyword evidence="2" id="KW-1185">Reference proteome</keyword>
<protein>
    <submittedName>
        <fullName evidence="1">Uncharacterized protein</fullName>
    </submittedName>
</protein>
<dbReference type="AlphaFoldDB" id="A0A1I2LF99"/>
<dbReference type="RefSeq" id="WP_155850223.1">
    <property type="nucleotide sequence ID" value="NZ_BAAACD010000005.1"/>
</dbReference>
<evidence type="ECO:0000313" key="2">
    <source>
        <dbReference type="Proteomes" id="UP000182135"/>
    </source>
</evidence>
<dbReference type="EMBL" id="FOOE01000009">
    <property type="protein sequence ID" value="SFF75821.1"/>
    <property type="molecule type" value="Genomic_DNA"/>
</dbReference>